<keyword evidence="6 7" id="KW-0460">Magnesium</keyword>
<feature type="binding site" evidence="7">
    <location>
        <position position="239"/>
    </location>
    <ligand>
        <name>Mg(2+)</name>
        <dbReference type="ChEBI" id="CHEBI:18420"/>
    </ligand>
</feature>
<dbReference type="GO" id="GO:0042709">
    <property type="term" value="C:succinate-CoA ligase complex"/>
    <property type="evidence" value="ECO:0007669"/>
    <property type="project" value="TreeGrafter"/>
</dbReference>
<dbReference type="PIRSF" id="PIRSF001554">
    <property type="entry name" value="SucCS_beta"/>
    <property type="match status" value="1"/>
</dbReference>
<dbReference type="GO" id="GO:0006104">
    <property type="term" value="P:succinyl-CoA metabolic process"/>
    <property type="evidence" value="ECO:0007669"/>
    <property type="project" value="TreeGrafter"/>
</dbReference>
<keyword evidence="3 7" id="KW-0436">Ligase</keyword>
<dbReference type="NCBIfam" id="TIGR01016">
    <property type="entry name" value="sucCoAbeta"/>
    <property type="match status" value="1"/>
</dbReference>
<dbReference type="PANTHER" id="PTHR11815:SF10">
    <property type="entry name" value="SUCCINATE--COA LIGASE [GDP-FORMING] SUBUNIT BETA, MITOCHONDRIAL"/>
    <property type="match status" value="1"/>
</dbReference>
<feature type="binding site" evidence="7">
    <location>
        <position position="253"/>
    </location>
    <ligand>
        <name>Mg(2+)</name>
        <dbReference type="ChEBI" id="CHEBI:18420"/>
    </ligand>
</feature>
<evidence type="ECO:0000256" key="3">
    <source>
        <dbReference type="ARBA" id="ARBA00022598"/>
    </source>
</evidence>
<dbReference type="InterPro" id="IPR017866">
    <property type="entry name" value="Succ-CoA_synthase_bsu_CS"/>
</dbReference>
<dbReference type="HAMAP" id="MF_00558">
    <property type="entry name" value="Succ_CoA_beta"/>
    <property type="match status" value="1"/>
</dbReference>
<protein>
    <recommendedName>
        <fullName evidence="7">Succinate--CoA ligase [ADP-forming] subunit beta, mitochondrial</fullName>
        <ecNumber evidence="7">6.2.1.5</ecNumber>
    </recommendedName>
    <alternativeName>
        <fullName evidence="7">Succinyl-CoA synthetase beta chain</fullName>
        <shortName evidence="7">SCS-beta</shortName>
    </alternativeName>
</protein>
<keyword evidence="2 7" id="KW-0816">Tricarboxylic acid cycle</keyword>
<comment type="pathway">
    <text evidence="1 7">Carbohydrate metabolism; tricarboxylic acid cycle; succinate from succinyl-CoA (ligase route): step 1/1.</text>
</comment>
<keyword evidence="7" id="KW-0496">Mitochondrion</keyword>
<evidence type="ECO:0000259" key="10">
    <source>
        <dbReference type="Pfam" id="PF08442"/>
    </source>
</evidence>
<dbReference type="GO" id="GO:0006099">
    <property type="term" value="P:tricarboxylic acid cycle"/>
    <property type="evidence" value="ECO:0007669"/>
    <property type="project" value="UniProtKB-UniRule"/>
</dbReference>
<feature type="binding site" evidence="7">
    <location>
        <position position="304"/>
    </location>
    <ligand>
        <name>substrate</name>
        <note>ligand shared with subunit alpha</note>
    </ligand>
</feature>
<feature type="domain" description="ATP-citrate synthase/succinyl-CoA ligase C-terminal" evidence="9">
    <location>
        <begin position="302"/>
        <end position="413"/>
    </location>
</feature>
<dbReference type="GO" id="GO:0000287">
    <property type="term" value="F:magnesium ion binding"/>
    <property type="evidence" value="ECO:0007669"/>
    <property type="project" value="UniProtKB-UniRule"/>
</dbReference>
<comment type="similarity">
    <text evidence="7 8">Belongs to the succinate/malate CoA ligase beta subunit family.</text>
</comment>
<feature type="domain" description="ATP-grasp fold succinyl-CoA synthetase-type" evidence="10">
    <location>
        <begin position="35"/>
        <end position="242"/>
    </location>
</feature>
<dbReference type="GO" id="GO:0004776">
    <property type="term" value="F:succinate-CoA ligase (GDP-forming) activity"/>
    <property type="evidence" value="ECO:0007669"/>
    <property type="project" value="TreeGrafter"/>
</dbReference>
<evidence type="ECO:0000256" key="2">
    <source>
        <dbReference type="ARBA" id="ARBA00022532"/>
    </source>
</evidence>
<reference evidence="12" key="1">
    <citation type="submission" date="2019-12" db="UniProtKB">
        <authorList>
            <consortium name="WormBaseParasite"/>
        </authorList>
    </citation>
    <scope>IDENTIFICATION</scope>
</reference>
<dbReference type="InterPro" id="IPR016102">
    <property type="entry name" value="Succinyl-CoA_synth-like"/>
</dbReference>
<organism evidence="11 12">
    <name type="scientific">Trichuris muris</name>
    <name type="common">Mouse whipworm</name>
    <dbReference type="NCBI Taxonomy" id="70415"/>
    <lineage>
        <taxon>Eukaryota</taxon>
        <taxon>Metazoa</taxon>
        <taxon>Ecdysozoa</taxon>
        <taxon>Nematoda</taxon>
        <taxon>Enoplea</taxon>
        <taxon>Dorylaimia</taxon>
        <taxon>Trichinellida</taxon>
        <taxon>Trichuridae</taxon>
        <taxon>Trichuris</taxon>
    </lineage>
</organism>
<accession>A0A5S6QWL0</accession>
<dbReference type="UniPathway" id="UPA00223">
    <property type="reaction ID" value="UER00999"/>
</dbReference>
<evidence type="ECO:0000256" key="6">
    <source>
        <dbReference type="ARBA" id="ARBA00022842"/>
    </source>
</evidence>
<feature type="binding site" evidence="7">
    <location>
        <begin position="361"/>
        <end position="363"/>
    </location>
    <ligand>
        <name>substrate</name>
        <note>ligand shared with subunit alpha</note>
    </ligand>
</feature>
<dbReference type="NCBIfam" id="NF001913">
    <property type="entry name" value="PRK00696.1"/>
    <property type="match status" value="1"/>
</dbReference>
<sequence length="430" mass="47934">MILRLLTEQMSFGREILHCAKRVFGRLTFVRPLHLHEHQNKALLQQFGVNVERFVVVRSPQQVLGELEHLPTDNGYVVKAQVLAGGRMKGYFSSGLIGGVHMASQPQEAASYTEQMIGHHLVTKQTGEEGVFVRKVMISEKVDSLRETYIAILLDREHSCPMIMVSPTGGIDVEETVHKHPHLMFTERVNITEGLTLPVAKKLAEEMQFTKEMVDEVAQQLQRLYRAFIEMDATQIEINPFIHTVDNKVCCVDAKLRFDDSAAFRHKEIFDLQNDLDMNPIEREASKYNLSYITLSGNIGCMVNGAGLAMATMDIIKHYGGEPANFLDVRGTVTESSICEALRILVADPKVRCVFINIFGGIVNCETVARGLIRAMGGMPVTLPLVVRLCGTNDQLAYKLLEEAGINFHHAFDFSDGAEKAVECTITSNG</sequence>
<keyword evidence="4 7" id="KW-0479">Metal-binding</keyword>
<dbReference type="AlphaFoldDB" id="A0A5S6QWL0"/>
<dbReference type="PANTHER" id="PTHR11815">
    <property type="entry name" value="SUCCINYL-COA SYNTHETASE BETA CHAIN"/>
    <property type="match status" value="1"/>
</dbReference>
<dbReference type="Gene3D" id="3.30.1490.20">
    <property type="entry name" value="ATP-grasp fold, A domain"/>
    <property type="match status" value="1"/>
</dbReference>
<evidence type="ECO:0000313" key="11">
    <source>
        <dbReference type="Proteomes" id="UP000046395"/>
    </source>
</evidence>
<dbReference type="GO" id="GO:0005739">
    <property type="term" value="C:mitochondrion"/>
    <property type="evidence" value="ECO:0007669"/>
    <property type="project" value="UniProtKB-SubCell"/>
</dbReference>
<comment type="catalytic activity">
    <reaction evidence="7">
        <text>succinate + ATP + CoA = succinyl-CoA + ADP + phosphate</text>
        <dbReference type="Rhea" id="RHEA:17661"/>
        <dbReference type="ChEBI" id="CHEBI:30031"/>
        <dbReference type="ChEBI" id="CHEBI:30616"/>
        <dbReference type="ChEBI" id="CHEBI:43474"/>
        <dbReference type="ChEBI" id="CHEBI:57287"/>
        <dbReference type="ChEBI" id="CHEBI:57292"/>
        <dbReference type="ChEBI" id="CHEBI:456216"/>
        <dbReference type="EC" id="6.2.1.5"/>
    </reaction>
</comment>
<dbReference type="PROSITE" id="PS01217">
    <property type="entry name" value="SUCCINYL_COA_LIG_3"/>
    <property type="match status" value="1"/>
</dbReference>
<dbReference type="InterPro" id="IPR013650">
    <property type="entry name" value="ATP-grasp_succ-CoA_synth-type"/>
</dbReference>
<dbReference type="SUPFAM" id="SSF56059">
    <property type="entry name" value="Glutathione synthetase ATP-binding domain-like"/>
    <property type="match status" value="1"/>
</dbReference>
<keyword evidence="7" id="KW-0067">ATP-binding</keyword>
<comment type="function">
    <text evidence="7">Succinyl-CoA synthetase functions in the citric acid cycle (TCA), coupling the hydrolysis of succinyl-CoA to the synthesis of ATP and thus represents the only step of substrate-level phosphorylation in the TCA. The beta subunit provides nucleotide specificity of the enzyme and binds the substrate succinate, while the binding sites for coenzyme A and phosphate are found in the alpha subunit.</text>
</comment>
<dbReference type="InterPro" id="IPR005809">
    <property type="entry name" value="Succ_CoA_ligase-like_bsu"/>
</dbReference>
<evidence type="ECO:0000256" key="8">
    <source>
        <dbReference type="RuleBase" id="RU361258"/>
    </source>
</evidence>
<comment type="subunit">
    <text evidence="7 8">Heterodimer of an alpha and a beta subunit.</text>
</comment>
<dbReference type="Proteomes" id="UP000046395">
    <property type="component" value="Unassembled WGS sequence"/>
</dbReference>
<evidence type="ECO:0000256" key="4">
    <source>
        <dbReference type="ARBA" id="ARBA00022723"/>
    </source>
</evidence>
<dbReference type="Pfam" id="PF08442">
    <property type="entry name" value="ATP-grasp_2"/>
    <property type="match status" value="1"/>
</dbReference>
<dbReference type="Gene3D" id="3.40.50.261">
    <property type="entry name" value="Succinyl-CoA synthetase domains"/>
    <property type="match status" value="1"/>
</dbReference>
<feature type="binding site" evidence="7">
    <location>
        <position position="147"/>
    </location>
    <ligand>
        <name>ATP</name>
        <dbReference type="ChEBI" id="CHEBI:30616"/>
    </ligand>
</feature>
<comment type="caution">
    <text evidence="7">Lacks conserved residue(s) required for the propagation of feature annotation.</text>
</comment>
<dbReference type="Pfam" id="PF00549">
    <property type="entry name" value="Ligase_CoA"/>
    <property type="match status" value="1"/>
</dbReference>
<keyword evidence="5 7" id="KW-0547">Nucleotide-binding</keyword>
<keyword evidence="11" id="KW-1185">Reference proteome</keyword>
<dbReference type="WBParaSite" id="TMUE_3000011811.1">
    <property type="protein sequence ID" value="TMUE_3000011811.1"/>
    <property type="gene ID" value="WBGene00287573"/>
</dbReference>
<dbReference type="InterPro" id="IPR005811">
    <property type="entry name" value="SUCC_ACL_C"/>
</dbReference>
<name>A0A5S6QWL0_TRIMR</name>
<dbReference type="FunFam" id="3.40.50.261:FF:000001">
    <property type="entry name" value="Succinate--CoA ligase [ADP-forming] subunit beta"/>
    <property type="match status" value="1"/>
</dbReference>
<dbReference type="GO" id="GO:0005524">
    <property type="term" value="F:ATP binding"/>
    <property type="evidence" value="ECO:0007669"/>
    <property type="project" value="UniProtKB-UniRule"/>
</dbReference>
<dbReference type="SUPFAM" id="SSF52210">
    <property type="entry name" value="Succinyl-CoA synthetase domains"/>
    <property type="match status" value="1"/>
</dbReference>
<proteinExistence type="inferred from homology"/>
<dbReference type="FunFam" id="3.30.470.20:FF:000002">
    <property type="entry name" value="Succinate--CoA ligase [ADP-forming] subunit beta"/>
    <property type="match status" value="1"/>
</dbReference>
<evidence type="ECO:0000313" key="12">
    <source>
        <dbReference type="WBParaSite" id="TMUE_3000011811.1"/>
    </source>
</evidence>
<dbReference type="Gene3D" id="3.30.470.20">
    <property type="entry name" value="ATP-grasp fold, B domain"/>
    <property type="match status" value="1"/>
</dbReference>
<dbReference type="EC" id="6.2.1.5" evidence="7"/>
<evidence type="ECO:0000256" key="7">
    <source>
        <dbReference type="HAMAP-Rule" id="MF_03219"/>
    </source>
</evidence>
<evidence type="ECO:0000259" key="9">
    <source>
        <dbReference type="Pfam" id="PF00549"/>
    </source>
</evidence>
<comment type="cofactor">
    <cofactor evidence="7">
        <name>Mg(2+)</name>
        <dbReference type="ChEBI" id="CHEBI:18420"/>
    </cofactor>
    <text evidence="7">Binds 1 Mg(2+) ion per subunit.</text>
</comment>
<comment type="subcellular location">
    <subcellularLocation>
        <location evidence="7">Mitochondrion</location>
    </subcellularLocation>
</comment>
<feature type="binding site" evidence="7">
    <location>
        <position position="79"/>
    </location>
    <ligand>
        <name>ATP</name>
        <dbReference type="ChEBI" id="CHEBI:30616"/>
    </ligand>
</feature>
<dbReference type="STRING" id="70415.A0A5S6QWL0"/>
<dbReference type="InterPro" id="IPR013815">
    <property type="entry name" value="ATP_grasp_subdomain_1"/>
</dbReference>
<evidence type="ECO:0000256" key="5">
    <source>
        <dbReference type="ARBA" id="ARBA00022741"/>
    </source>
</evidence>
<evidence type="ECO:0000256" key="1">
    <source>
        <dbReference type="ARBA" id="ARBA00005064"/>
    </source>
</evidence>
<dbReference type="GO" id="GO:0004775">
    <property type="term" value="F:succinate-CoA ligase (ADP-forming) activity"/>
    <property type="evidence" value="ECO:0007669"/>
    <property type="project" value="UniProtKB-UniRule"/>
</dbReference>